<feature type="compositionally biased region" description="Basic and acidic residues" evidence="1">
    <location>
        <begin position="43"/>
        <end position="55"/>
    </location>
</feature>
<sequence>MTKSKKDVKDLKQEEFATDLSPDDLDVREENELTSEQANNANKAKDRQEKNNKQT</sequence>
<dbReference type="Proteomes" id="UP000237319">
    <property type="component" value="Unassembled WGS sequence"/>
</dbReference>
<gene>
    <name evidence="2" type="ORF">LYSIN_02694</name>
</gene>
<accession>A0A2S5D4B1</accession>
<dbReference type="RefSeq" id="WP_176723150.1">
    <property type="nucleotide sequence ID" value="NZ_CP194323.1"/>
</dbReference>
<organism evidence="2 3">
    <name type="scientific">Lysinibacillus sphaericus</name>
    <name type="common">Bacillus sphaericus</name>
    <dbReference type="NCBI Taxonomy" id="1421"/>
    <lineage>
        <taxon>Bacteria</taxon>
        <taxon>Bacillati</taxon>
        <taxon>Bacillota</taxon>
        <taxon>Bacilli</taxon>
        <taxon>Bacillales</taxon>
        <taxon>Bacillaceae</taxon>
        <taxon>Lysinibacillus</taxon>
    </lineage>
</organism>
<evidence type="ECO:0008006" key="4">
    <source>
        <dbReference type="Google" id="ProtNLM"/>
    </source>
</evidence>
<reference evidence="2 3" key="1">
    <citation type="submission" date="2017-11" db="EMBL/GenBank/DDBJ databases">
        <title>Genome sequence of Lysinibacillus sphaericus, a lignin-degrading bacteria isolated from municipal solid waste soil.</title>
        <authorList>
            <person name="Persinoti G.F."/>
            <person name="Paixao D.A."/>
            <person name="Bugg T.D."/>
            <person name="Squina F.M."/>
        </authorList>
    </citation>
    <scope>NUCLEOTIDE SEQUENCE [LARGE SCALE GENOMIC DNA]</scope>
    <source>
        <strain evidence="2 3">A1</strain>
    </source>
</reference>
<dbReference type="AlphaFoldDB" id="A0A2S5D4B1"/>
<feature type="compositionally biased region" description="Basic and acidic residues" evidence="1">
    <location>
        <begin position="1"/>
        <end position="15"/>
    </location>
</feature>
<name>A0A2S5D4B1_LYSSH</name>
<evidence type="ECO:0000313" key="3">
    <source>
        <dbReference type="Proteomes" id="UP000237319"/>
    </source>
</evidence>
<proteinExistence type="predicted"/>
<feature type="compositionally biased region" description="Acidic residues" evidence="1">
    <location>
        <begin position="21"/>
        <end position="33"/>
    </location>
</feature>
<protein>
    <recommendedName>
        <fullName evidence="4">YfhD family protein</fullName>
    </recommendedName>
</protein>
<keyword evidence="3" id="KW-1185">Reference proteome</keyword>
<feature type="region of interest" description="Disordered" evidence="1">
    <location>
        <begin position="1"/>
        <end position="55"/>
    </location>
</feature>
<comment type="caution">
    <text evidence="2">The sequence shown here is derived from an EMBL/GenBank/DDBJ whole genome shotgun (WGS) entry which is preliminary data.</text>
</comment>
<evidence type="ECO:0000313" key="2">
    <source>
        <dbReference type="EMBL" id="POZ57910.1"/>
    </source>
</evidence>
<evidence type="ECO:0000256" key="1">
    <source>
        <dbReference type="SAM" id="MobiDB-lite"/>
    </source>
</evidence>
<dbReference type="EMBL" id="PGLV01000001">
    <property type="protein sequence ID" value="POZ57910.1"/>
    <property type="molecule type" value="Genomic_DNA"/>
</dbReference>